<name>A0ABQ9X4H8_9EUKA</name>
<keyword evidence="1" id="KW-0472">Membrane</keyword>
<accession>A0ABQ9X4H8</accession>
<protein>
    <submittedName>
        <fullName evidence="2">Uncharacterized protein</fullName>
    </submittedName>
</protein>
<dbReference type="EMBL" id="JARBJD010000268">
    <property type="protein sequence ID" value="KAK2945220.1"/>
    <property type="molecule type" value="Genomic_DNA"/>
</dbReference>
<proteinExistence type="predicted"/>
<comment type="caution">
    <text evidence="2">The sequence shown here is derived from an EMBL/GenBank/DDBJ whole genome shotgun (WGS) entry which is preliminary data.</text>
</comment>
<evidence type="ECO:0000256" key="1">
    <source>
        <dbReference type="SAM" id="Phobius"/>
    </source>
</evidence>
<reference evidence="2 3" key="1">
    <citation type="journal article" date="2022" name="bioRxiv">
        <title>Genomics of Preaxostyla Flagellates Illuminates Evolutionary Transitions and the Path Towards Mitochondrial Loss.</title>
        <authorList>
            <person name="Novak L.V.F."/>
            <person name="Treitli S.C."/>
            <person name="Pyrih J."/>
            <person name="Halakuc P."/>
            <person name="Pipaliya S.V."/>
            <person name="Vacek V."/>
            <person name="Brzon O."/>
            <person name="Soukal P."/>
            <person name="Eme L."/>
            <person name="Dacks J.B."/>
            <person name="Karnkowska A."/>
            <person name="Elias M."/>
            <person name="Hampl V."/>
        </authorList>
    </citation>
    <scope>NUCLEOTIDE SEQUENCE [LARGE SCALE GENOMIC DNA]</scope>
    <source>
        <strain evidence="2">NAU3</strain>
        <tissue evidence="2">Gut</tissue>
    </source>
</reference>
<gene>
    <name evidence="2" type="ORF">BLNAU_19860</name>
</gene>
<keyword evidence="3" id="KW-1185">Reference proteome</keyword>
<organism evidence="2 3">
    <name type="scientific">Blattamonas nauphoetae</name>
    <dbReference type="NCBI Taxonomy" id="2049346"/>
    <lineage>
        <taxon>Eukaryota</taxon>
        <taxon>Metamonada</taxon>
        <taxon>Preaxostyla</taxon>
        <taxon>Oxymonadida</taxon>
        <taxon>Blattamonas</taxon>
    </lineage>
</organism>
<feature type="transmembrane region" description="Helical" evidence="1">
    <location>
        <begin position="1240"/>
        <end position="1263"/>
    </location>
</feature>
<sequence>MGLLRCLLIPLVAGSLPNGQYVLKLRSSSSEYVSFTVTFHNSVTNPIEAVVYSKDASEINLKYGETYTVEDLSKADVPLLQNLIPLSFVIPPEPKRIEEGRVTLNGAKDEATILLKGIALPDESYRLILTSVSSELTSEASLNDDGEVVFKVPISTSPTSILAFGQNYTVSSLKIGSESVVVNSDVELAVPKAPIATTTSCTLDTASNSKFTVTFTGSNLPTSGSFVVSFDGLTQTIAVTMNSSGGFSSLVEVNTTTEIKFGQIYTILSIVEKVDGKEDEHILCSGLTMTTPDGPSLLKIDSATLNKNDLNRVVLGVSFENMVGGSFEMKVTNSATSSEFVLSSPIIVTSHSRTGTVTELVYESEKLEYGASYTIVSLESSTLPILIKDTAGFTVPPAPTRIKSCSCELGGEDKKSAILRMGGVNLPVGKEITATMKELRGEELVGSAITVSWRWEGSGTVSSGDVSVVVYGADSVRLRYETSYCVTSLVIADTPSVLDPKVTFIVPEEPARVENASPTLNSLRTSVIVELRGRELKSGSFSVTLSSHPSNPITCPSTNGVVRFEVSTVTSNSIHLGFGDTVTIMKVMLGLDEVFVNSNTLLEYTLSSPIVTTLGSVTGALTELVYKSGKLEYGTSYTIVSLESSTLSVLIKDTAEFTVPDEPKRIEEGRETLNGVKNEATVRLKGRALTDGSYTLTLNSVSSELTSEASLSEDGELLFKVPISLLPTSILTFGQNYTISSLKFGSDNVVVNSDVKLAVPNPPIVKTAEVHPNSINTTITLGLTGTDLRLDGFYTVTLTPPNSFDMLFNNSETTSSPELLLGCTGSLQHNSKYTIESITRVGNDSDVILTAGAVSFTTPKLPVPLVLHVNQKEGEDDQFCGENDHPCSTIDFAWSIVSALKAKTATLAIVNSSQQSQPIFVSAGMSILFTNGGNLEPTLTIPSKASMATKAGIIVVDNAGFEVIDVTIRIESTDPSFVFLSASESTIILKEGSFVGEPLPTLASNSESENICSWNSGIIKLDNCIATLNRMTFSSISQGAIHMKTGTLTFRESSFDGNSPNLDSFPSAHRNIRCVEGGNVTIGSLSGGDGSTDKHPHLWISTTDCTLSGDDARPDSPLFIPTLSSKSESSWNKNEKQFSVTIVGTMMIPCGLSLKVFEIKKDKSEGKSEIIELSLGTADSFNETHITLSVPLTSLSLLDKSLEWQGRLVFGLNQTTTDSFVVQKNSADRMAQSSLDNMKWWIPLVIVLSCCALVVIFLVVLILRRRKQQKTQKGLATQQESQNEMEEEKIDVEQIDNEGGNAVRTSAGVLKGGTLNPERGDEAKPMLTKQMDTPLAECVSVLDCAKLETKEMLKMETLFDRLHRNKKGLLDKRAKQIELTRGLQKLGKLNPHADVLLHLSSHWILIDVDGRLRHGFGMYVKLRYVCQFGMYVKELRYVCQNKNEFLSL</sequence>
<dbReference type="Proteomes" id="UP001281761">
    <property type="component" value="Unassembled WGS sequence"/>
</dbReference>
<keyword evidence="1" id="KW-1133">Transmembrane helix</keyword>
<keyword evidence="1" id="KW-0812">Transmembrane</keyword>
<evidence type="ECO:0000313" key="3">
    <source>
        <dbReference type="Proteomes" id="UP001281761"/>
    </source>
</evidence>
<evidence type="ECO:0000313" key="2">
    <source>
        <dbReference type="EMBL" id="KAK2945220.1"/>
    </source>
</evidence>